<dbReference type="GeneID" id="54472621"/>
<dbReference type="AlphaFoldDB" id="A0A6A6PIZ7"/>
<dbReference type="Gene3D" id="3.40.50.150">
    <property type="entry name" value="Vaccinia Virus protein VP39"/>
    <property type="match status" value="1"/>
</dbReference>
<dbReference type="PANTHER" id="PTHR39290">
    <property type="entry name" value="C3H1-TYPE DOMAIN-CONTAINING PROTEIN-RELATED"/>
    <property type="match status" value="1"/>
</dbReference>
<dbReference type="EMBL" id="MU001641">
    <property type="protein sequence ID" value="KAF2479691.1"/>
    <property type="molecule type" value="Genomic_DNA"/>
</dbReference>
<keyword evidence="2" id="KW-1185">Reference proteome</keyword>
<dbReference type="RefSeq" id="XP_033586261.1">
    <property type="nucleotide sequence ID" value="XM_033731619.1"/>
</dbReference>
<name>A0A6A6PIZ7_9PEZI</name>
<accession>A0A6A6PIZ7</accession>
<evidence type="ECO:0000313" key="2">
    <source>
        <dbReference type="Proteomes" id="UP000799767"/>
    </source>
</evidence>
<evidence type="ECO:0000313" key="1">
    <source>
        <dbReference type="EMBL" id="KAF2479691.1"/>
    </source>
</evidence>
<sequence length="364" mass="40425">MPRIPQTPQTDGSTTFDPDKFFEAWSKGELTPPYDNNFRRFVIRSFGLPLHDDYGYQATTEVTLLQAQTHVEFGAQGGLHGWYRDEGGAERSPPPTARDIAAYTDILRPTTNTAKALTGLAANAKRDSIRMDVANHLQSLYSPPAPERNLQVNKSKAHVNPSFDVWAWSNQNLEWAGPEPGTVRIKQAHAILPILYHHFGCVCPSYEALCLISLLAKGRTIVDMGSGNGYWTFMLRRLESGKKALKVVAVDSGLSEWRTMWIADTIESDGAKWLEKNNGAKDAVLLLVYPNTGQEFTSKMIKAYRGSTIIAASSQNASGFTAFAKETIAEWMAREMPGWTRVFQVPLPSFAGKDEALFAFERST</sequence>
<proteinExistence type="predicted"/>
<protein>
    <recommendedName>
        <fullName evidence="3">Methyltransferase domain-containing protein</fullName>
    </recommendedName>
</protein>
<dbReference type="OrthoDB" id="5411518at2759"/>
<dbReference type="Proteomes" id="UP000799767">
    <property type="component" value="Unassembled WGS sequence"/>
</dbReference>
<dbReference type="SUPFAM" id="SSF53335">
    <property type="entry name" value="S-adenosyl-L-methionine-dependent methyltransferases"/>
    <property type="match status" value="1"/>
</dbReference>
<gene>
    <name evidence="1" type="ORF">BDY17DRAFT_256717</name>
</gene>
<evidence type="ECO:0008006" key="3">
    <source>
        <dbReference type="Google" id="ProtNLM"/>
    </source>
</evidence>
<organism evidence="1 2">
    <name type="scientific">Neohortaea acidophila</name>
    <dbReference type="NCBI Taxonomy" id="245834"/>
    <lineage>
        <taxon>Eukaryota</taxon>
        <taxon>Fungi</taxon>
        <taxon>Dikarya</taxon>
        <taxon>Ascomycota</taxon>
        <taxon>Pezizomycotina</taxon>
        <taxon>Dothideomycetes</taxon>
        <taxon>Dothideomycetidae</taxon>
        <taxon>Mycosphaerellales</taxon>
        <taxon>Teratosphaeriaceae</taxon>
        <taxon>Neohortaea</taxon>
    </lineage>
</organism>
<reference evidence="1" key="1">
    <citation type="journal article" date="2020" name="Stud. Mycol.">
        <title>101 Dothideomycetes genomes: a test case for predicting lifestyles and emergence of pathogens.</title>
        <authorList>
            <person name="Haridas S."/>
            <person name="Albert R."/>
            <person name="Binder M."/>
            <person name="Bloem J."/>
            <person name="Labutti K."/>
            <person name="Salamov A."/>
            <person name="Andreopoulos B."/>
            <person name="Baker S."/>
            <person name="Barry K."/>
            <person name="Bills G."/>
            <person name="Bluhm B."/>
            <person name="Cannon C."/>
            <person name="Castanera R."/>
            <person name="Culley D."/>
            <person name="Daum C."/>
            <person name="Ezra D."/>
            <person name="Gonzalez J."/>
            <person name="Henrissat B."/>
            <person name="Kuo A."/>
            <person name="Liang C."/>
            <person name="Lipzen A."/>
            <person name="Lutzoni F."/>
            <person name="Magnuson J."/>
            <person name="Mondo S."/>
            <person name="Nolan M."/>
            <person name="Ohm R."/>
            <person name="Pangilinan J."/>
            <person name="Park H.-J."/>
            <person name="Ramirez L."/>
            <person name="Alfaro M."/>
            <person name="Sun H."/>
            <person name="Tritt A."/>
            <person name="Yoshinaga Y."/>
            <person name="Zwiers L.-H."/>
            <person name="Turgeon B."/>
            <person name="Goodwin S."/>
            <person name="Spatafora J."/>
            <person name="Crous P."/>
            <person name="Grigoriev I."/>
        </authorList>
    </citation>
    <scope>NUCLEOTIDE SEQUENCE</scope>
    <source>
        <strain evidence="1">CBS 113389</strain>
    </source>
</reference>
<dbReference type="InterPro" id="IPR029063">
    <property type="entry name" value="SAM-dependent_MTases_sf"/>
</dbReference>
<dbReference type="PANTHER" id="PTHR39290:SF6">
    <property type="entry name" value="S-ADENOSYL-L-METHIONINE-DEPENDENT METHYLTRANSFERASES SUPERFAMILY PROTEIN"/>
    <property type="match status" value="1"/>
</dbReference>